<accession>A0ABV9X9N0</accession>
<organism evidence="1 2">
    <name type="scientific">Streptomyces coeruleoprunus</name>
    <dbReference type="NCBI Taxonomy" id="285563"/>
    <lineage>
        <taxon>Bacteria</taxon>
        <taxon>Bacillati</taxon>
        <taxon>Actinomycetota</taxon>
        <taxon>Actinomycetes</taxon>
        <taxon>Kitasatosporales</taxon>
        <taxon>Streptomycetaceae</taxon>
        <taxon>Streptomyces</taxon>
    </lineage>
</organism>
<comment type="caution">
    <text evidence="1">The sequence shown here is derived from an EMBL/GenBank/DDBJ whole genome shotgun (WGS) entry which is preliminary data.</text>
</comment>
<name>A0ABV9X9N0_9ACTN</name>
<dbReference type="EMBL" id="JBHSJD010000002">
    <property type="protein sequence ID" value="MFC5021821.1"/>
    <property type="molecule type" value="Genomic_DNA"/>
</dbReference>
<keyword evidence="2" id="KW-1185">Reference proteome</keyword>
<evidence type="ECO:0000313" key="1">
    <source>
        <dbReference type="EMBL" id="MFC5021821.1"/>
    </source>
</evidence>
<sequence length="186" mass="20277">MDLGSAERVFLIAAWGQGVNLTNGSTSDLAELAEAAAAWHAGVALSELQTAAPFLEVSPLALAHERGPEYAVAEKWSRYLAPDPYEDLEMLHAAHAEPRLRALFPFTSHGALMFSRCTGFPFSQDISAIYPLGDHRYAVHHRGEPFSREPDYTAQEAAAVVVAHMPETWGPAVAGTQHDLRDREGQ</sequence>
<proteinExistence type="predicted"/>
<reference evidence="2" key="1">
    <citation type="journal article" date="2019" name="Int. J. Syst. Evol. Microbiol.">
        <title>The Global Catalogue of Microorganisms (GCM) 10K type strain sequencing project: providing services to taxonomists for standard genome sequencing and annotation.</title>
        <authorList>
            <consortium name="The Broad Institute Genomics Platform"/>
            <consortium name="The Broad Institute Genome Sequencing Center for Infectious Disease"/>
            <person name="Wu L."/>
            <person name="Ma J."/>
        </authorList>
    </citation>
    <scope>NUCLEOTIDE SEQUENCE [LARGE SCALE GENOMIC DNA]</scope>
    <source>
        <strain evidence="2">CGMCC 4.1648</strain>
    </source>
</reference>
<gene>
    <name evidence="1" type="ORF">ACFPM3_06620</name>
</gene>
<dbReference type="Pfam" id="PF19692">
    <property type="entry name" value="DUF6193"/>
    <property type="match status" value="1"/>
</dbReference>
<evidence type="ECO:0000313" key="2">
    <source>
        <dbReference type="Proteomes" id="UP001595829"/>
    </source>
</evidence>
<dbReference type="InterPro" id="IPR045682">
    <property type="entry name" value="DUF6193"/>
</dbReference>
<dbReference type="Proteomes" id="UP001595829">
    <property type="component" value="Unassembled WGS sequence"/>
</dbReference>
<protein>
    <submittedName>
        <fullName evidence="1">DUF6193 family natural product biosynthesis protein</fullName>
    </submittedName>
</protein>
<dbReference type="RefSeq" id="WP_345693762.1">
    <property type="nucleotide sequence ID" value="NZ_BAABIT010000001.1"/>
</dbReference>